<evidence type="ECO:0000313" key="2">
    <source>
        <dbReference type="Proteomes" id="UP000695000"/>
    </source>
</evidence>
<evidence type="ECO:0000313" key="3">
    <source>
        <dbReference type="RefSeq" id="XP_017779368.1"/>
    </source>
</evidence>
<name>A0ABM1MXR8_NICVS</name>
<feature type="domain" description="Aladin seven-bladed propeller" evidence="1">
    <location>
        <begin position="131"/>
        <end position="470"/>
    </location>
</feature>
<evidence type="ECO:0000259" key="1">
    <source>
        <dbReference type="Pfam" id="PF25460"/>
    </source>
</evidence>
<dbReference type="InterPro" id="IPR057403">
    <property type="entry name" value="Beta-prop_Aladin"/>
</dbReference>
<keyword evidence="2" id="KW-1185">Reference proteome</keyword>
<dbReference type="InterPro" id="IPR045139">
    <property type="entry name" value="Aladin"/>
</dbReference>
<organism evidence="2 3">
    <name type="scientific">Nicrophorus vespilloides</name>
    <name type="common">Boreal carrion beetle</name>
    <dbReference type="NCBI Taxonomy" id="110193"/>
    <lineage>
        <taxon>Eukaryota</taxon>
        <taxon>Metazoa</taxon>
        <taxon>Ecdysozoa</taxon>
        <taxon>Arthropoda</taxon>
        <taxon>Hexapoda</taxon>
        <taxon>Insecta</taxon>
        <taxon>Pterygota</taxon>
        <taxon>Neoptera</taxon>
        <taxon>Endopterygota</taxon>
        <taxon>Coleoptera</taxon>
        <taxon>Polyphaga</taxon>
        <taxon>Staphyliniformia</taxon>
        <taxon>Silphidae</taxon>
        <taxon>Nicrophorinae</taxon>
        <taxon>Nicrophorus</taxon>
    </lineage>
</organism>
<dbReference type="SMART" id="SM00320">
    <property type="entry name" value="WD40"/>
    <property type="match status" value="4"/>
</dbReference>
<gene>
    <name evidence="3" type="primary">LOC108564765</name>
</gene>
<dbReference type="SUPFAM" id="SSF50978">
    <property type="entry name" value="WD40 repeat-like"/>
    <property type="match status" value="1"/>
</dbReference>
<dbReference type="Gene3D" id="2.130.10.10">
    <property type="entry name" value="YVTN repeat-like/Quinoprotein amine dehydrogenase"/>
    <property type="match status" value="2"/>
</dbReference>
<dbReference type="InterPro" id="IPR001680">
    <property type="entry name" value="WD40_rpt"/>
</dbReference>
<dbReference type="InterPro" id="IPR036322">
    <property type="entry name" value="WD40_repeat_dom_sf"/>
</dbReference>
<sequence length="506" mass="56694">MNSLQDFTCPNDGELTLCEVDGRIHSMNFEFANVNAFTNTIDRHPKIHITRDMLHPVKTMDEGKALFLPVDVPFLKQLIQVYYEQGMMEAIEMVSAHRQTVISASAKVLLQVINKLHKVRCIVNPRLLIKGESTITQFSQTRNWSKSPIRCMAWHDTIPKIAVATSDDTVRIYQTDSTMVPILKCKQQKNVTCIAWRPMSNSDIAVACESGIIVWNVDPNSVVTRPSMNHAIILSRTDHNMILSISWSPRGDVLASVAASDSKVLLWDVELDRTSSLKRAGASGLSLLKWSPDGNKLFVGTTTCVFRVWECNSWLADKWNILAGYVQTACWSKCGTYLLFTSNEEPIIYALPFSNCDFVFKNEVKTTPNQAMPLYDVSKVDIDGVIVGGIVQYMEWDTRGNHVAVLFKDTNCVAVFYVIAQPVLQLAPGFLVSGCPEEVPITINFQPNFDHGSCLTIGWSSGRIQHFPIVYSDFCNTSTNIISQQQSYYDSFNLSNAVNSSTYLIN</sequence>
<dbReference type="PANTHER" id="PTHR14494">
    <property type="entry name" value="ALADIN/ADRACALIN/AAAS"/>
    <property type="match status" value="1"/>
</dbReference>
<dbReference type="RefSeq" id="XP_017779368.1">
    <property type="nucleotide sequence ID" value="XM_017923879.1"/>
</dbReference>
<protein>
    <submittedName>
        <fullName evidence="3">Aladin-like</fullName>
    </submittedName>
</protein>
<dbReference type="PANTHER" id="PTHR14494:SF0">
    <property type="entry name" value="ALADIN"/>
    <property type="match status" value="1"/>
</dbReference>
<reference evidence="3" key="1">
    <citation type="submission" date="2025-08" db="UniProtKB">
        <authorList>
            <consortium name="RefSeq"/>
        </authorList>
    </citation>
    <scope>IDENTIFICATION</scope>
    <source>
        <tissue evidence="3">Whole Larva</tissue>
    </source>
</reference>
<dbReference type="GeneID" id="108564765"/>
<proteinExistence type="predicted"/>
<dbReference type="Proteomes" id="UP000695000">
    <property type="component" value="Unplaced"/>
</dbReference>
<accession>A0ABM1MXR8</accession>
<dbReference type="Pfam" id="PF25460">
    <property type="entry name" value="Beta-prop_Aladin"/>
    <property type="match status" value="1"/>
</dbReference>
<dbReference type="InterPro" id="IPR015943">
    <property type="entry name" value="WD40/YVTN_repeat-like_dom_sf"/>
</dbReference>